<dbReference type="PROSITE" id="PS51737">
    <property type="entry name" value="RECOMBINASE_DNA_BIND"/>
    <property type="match status" value="1"/>
</dbReference>
<keyword evidence="2" id="KW-0472">Membrane</keyword>
<dbReference type="GO" id="GO:0000150">
    <property type="term" value="F:DNA strand exchange activity"/>
    <property type="evidence" value="ECO:0007669"/>
    <property type="project" value="InterPro"/>
</dbReference>
<dbReference type="Pfam" id="PF00239">
    <property type="entry name" value="Resolvase"/>
    <property type="match status" value="1"/>
</dbReference>
<feature type="domain" description="Recombinase" evidence="3">
    <location>
        <begin position="268"/>
        <end position="414"/>
    </location>
</feature>
<keyword evidence="2" id="KW-0812">Transmembrane</keyword>
<dbReference type="InterPro" id="IPR050639">
    <property type="entry name" value="SSR_resolvase"/>
</dbReference>
<name>A0A518FVZ6_9PLAN</name>
<dbReference type="PANTHER" id="PTHR30461:SF23">
    <property type="entry name" value="DNA RECOMBINASE-RELATED"/>
    <property type="match status" value="1"/>
</dbReference>
<dbReference type="CDD" id="cd00338">
    <property type="entry name" value="Ser_Recombinase"/>
    <property type="match status" value="1"/>
</dbReference>
<keyword evidence="1" id="KW-0175">Coiled coil</keyword>
<evidence type="ECO:0000313" key="4">
    <source>
        <dbReference type="EMBL" id="QDV20515.1"/>
    </source>
</evidence>
<evidence type="ECO:0000313" key="5">
    <source>
        <dbReference type="Proteomes" id="UP000320839"/>
    </source>
</evidence>
<dbReference type="PANTHER" id="PTHR30461">
    <property type="entry name" value="DNA-INVERTASE FROM LAMBDOID PROPHAGE"/>
    <property type="match status" value="1"/>
</dbReference>
<protein>
    <recommendedName>
        <fullName evidence="3">Recombinase domain-containing protein</fullName>
    </recommendedName>
</protein>
<dbReference type="SUPFAM" id="SSF53041">
    <property type="entry name" value="Resolvase-like"/>
    <property type="match status" value="1"/>
</dbReference>
<evidence type="ECO:0000259" key="3">
    <source>
        <dbReference type="PROSITE" id="PS51737"/>
    </source>
</evidence>
<organism evidence="4 5">
    <name type="scientific">Gimesia panareensis</name>
    <dbReference type="NCBI Taxonomy" id="2527978"/>
    <lineage>
        <taxon>Bacteria</taxon>
        <taxon>Pseudomonadati</taxon>
        <taxon>Planctomycetota</taxon>
        <taxon>Planctomycetia</taxon>
        <taxon>Planctomycetales</taxon>
        <taxon>Planctomycetaceae</taxon>
        <taxon>Gimesia</taxon>
    </lineage>
</organism>
<sequence length="800" mass="91522">MRKNNAESKSQFSVRSQISGERGRLGSLISSYASIVAFRRQTPIFVGEAVLWLLLVSAGCFLLFGNRFSTLSAQIDLSHAPVPTASESTVVYARKRRRGQKKQDTQDVPEIAADYSRFSSNNQRDESIKQQQQKCREHASRFGHTILPAYEFEDRAVSGTKLERAGLNELLEAAKQGKFNVLYLYSLSRLARESVITLPILKKLVYVYGVRCICVTEGIDTDTTGWEVIAAIFALIHEQFIKDLSAAVIRGQEGALLSGYSVGDWCFGYGSEPVPGSEQNRAGRNSKPRKIYVINQEHAEWVSQIFTWYVDEDISISQIVRKLNSLKAPKDHRSSSKEWHHDLVVNLLSNTKYIGDWPWGEMQNVRDPETGIICQKPRPEEEYEKWKRELPHLRIIDDNTFRRAQEKLDANAEKWEKHRRVNGKFTGSSTETNGRRKVKLLHGLLKCAKCGSPFYSDGKRARCRGGKRGTCKVITSVPVKLLESMILAIIGSIILDDDQWFQCVFNDLLKLNREYENRVPAAIREKERELYQVTQKIERLVDLVEQGDAPEDLQRRLKSRKEEQKEIQYELKQLRLERSHELGNPSKEWLRERLKQLCEVLKESSPAANRALSALVGGEIILEEKEIPFRKRKYFRGKFRIYARGVSDIVTGTSSSSSIESADQGKEIVIDFIQPDETDQQRDIAKRMYDAQEPVFKIAEVLAVSRSRVTKILDEVFELLGEEKPDGRSRRSTLAVKHKEPPLYQSIADDVMKLYDQKLKLGQIADALKIDRNTVTSSVKYWHEQRGLPVPDGRTRRKSL</sequence>
<dbReference type="AlphaFoldDB" id="A0A518FVZ6"/>
<dbReference type="GO" id="GO:0003677">
    <property type="term" value="F:DNA binding"/>
    <property type="evidence" value="ECO:0007669"/>
    <property type="project" value="InterPro"/>
</dbReference>
<dbReference type="Gene3D" id="3.40.50.1390">
    <property type="entry name" value="Resolvase, N-terminal catalytic domain"/>
    <property type="match status" value="1"/>
</dbReference>
<gene>
    <name evidence="4" type="ORF">Pan153_51900</name>
</gene>
<dbReference type="InterPro" id="IPR036162">
    <property type="entry name" value="Resolvase-like_N_sf"/>
</dbReference>
<proteinExistence type="predicted"/>
<accession>A0A518FVZ6</accession>
<dbReference type="InterPro" id="IPR038109">
    <property type="entry name" value="DNA_bind_recomb_sf"/>
</dbReference>
<dbReference type="InterPro" id="IPR006119">
    <property type="entry name" value="Resolv_N"/>
</dbReference>
<evidence type="ECO:0000256" key="2">
    <source>
        <dbReference type="SAM" id="Phobius"/>
    </source>
</evidence>
<dbReference type="InterPro" id="IPR011109">
    <property type="entry name" value="DNA_bind_recombinase_dom"/>
</dbReference>
<dbReference type="Proteomes" id="UP000320839">
    <property type="component" value="Chromosome"/>
</dbReference>
<feature type="coiled-coil region" evidence="1">
    <location>
        <begin position="523"/>
        <end position="577"/>
    </location>
</feature>
<dbReference type="SMART" id="SM00857">
    <property type="entry name" value="Resolvase"/>
    <property type="match status" value="1"/>
</dbReference>
<evidence type="ECO:0000256" key="1">
    <source>
        <dbReference type="SAM" id="Coils"/>
    </source>
</evidence>
<dbReference type="OrthoDB" id="103136at2"/>
<reference evidence="4 5" key="1">
    <citation type="submission" date="2019-02" db="EMBL/GenBank/DDBJ databases">
        <title>Deep-cultivation of Planctomycetes and their phenomic and genomic characterization uncovers novel biology.</title>
        <authorList>
            <person name="Wiegand S."/>
            <person name="Jogler M."/>
            <person name="Boedeker C."/>
            <person name="Pinto D."/>
            <person name="Vollmers J."/>
            <person name="Rivas-Marin E."/>
            <person name="Kohn T."/>
            <person name="Peeters S.H."/>
            <person name="Heuer A."/>
            <person name="Rast P."/>
            <person name="Oberbeckmann S."/>
            <person name="Bunk B."/>
            <person name="Jeske O."/>
            <person name="Meyerdierks A."/>
            <person name="Storesund J.E."/>
            <person name="Kallscheuer N."/>
            <person name="Luecker S."/>
            <person name="Lage O.M."/>
            <person name="Pohl T."/>
            <person name="Merkel B.J."/>
            <person name="Hornburger P."/>
            <person name="Mueller R.-W."/>
            <person name="Bruemmer F."/>
            <person name="Labrenz M."/>
            <person name="Spormann A.M."/>
            <person name="Op den Camp H."/>
            <person name="Overmann J."/>
            <person name="Amann R."/>
            <person name="Jetten M.S.M."/>
            <person name="Mascher T."/>
            <person name="Medema M.H."/>
            <person name="Devos D.P."/>
            <person name="Kaster A.-K."/>
            <person name="Ovreas L."/>
            <person name="Rohde M."/>
            <person name="Galperin M.Y."/>
            <person name="Jogler C."/>
        </authorList>
    </citation>
    <scope>NUCLEOTIDE SEQUENCE [LARGE SCALE GENOMIC DNA]</scope>
    <source>
        <strain evidence="4 5">Pan153</strain>
    </source>
</reference>
<dbReference type="Gene3D" id="3.90.1750.20">
    <property type="entry name" value="Putative Large Serine Recombinase, Chain B, Domain 2"/>
    <property type="match status" value="1"/>
</dbReference>
<dbReference type="Pfam" id="PF07508">
    <property type="entry name" value="Recombinase"/>
    <property type="match status" value="1"/>
</dbReference>
<dbReference type="EMBL" id="CP036317">
    <property type="protein sequence ID" value="QDV20515.1"/>
    <property type="molecule type" value="Genomic_DNA"/>
</dbReference>
<feature type="transmembrane region" description="Helical" evidence="2">
    <location>
        <begin position="44"/>
        <end position="64"/>
    </location>
</feature>
<dbReference type="RefSeq" id="WP_145458749.1">
    <property type="nucleotide sequence ID" value="NZ_CP036317.1"/>
</dbReference>
<keyword evidence="2" id="KW-1133">Transmembrane helix</keyword>